<dbReference type="InterPro" id="IPR003856">
    <property type="entry name" value="LPS_length_determ_N"/>
</dbReference>
<evidence type="ECO:0000256" key="1">
    <source>
        <dbReference type="ARBA" id="ARBA00004651"/>
    </source>
</evidence>
<evidence type="ECO:0000256" key="3">
    <source>
        <dbReference type="ARBA" id="ARBA00022475"/>
    </source>
</evidence>
<keyword evidence="6 7" id="KW-0472">Membrane</keyword>
<keyword evidence="3" id="KW-1003">Cell membrane</keyword>
<protein>
    <submittedName>
        <fullName evidence="9">Wzz/FepE/Etk N-terminal domain-containing protein</fullName>
    </submittedName>
</protein>
<organism evidence="9 10">
    <name type="scientific">Faecalitalea cylindroides</name>
    <dbReference type="NCBI Taxonomy" id="39483"/>
    <lineage>
        <taxon>Bacteria</taxon>
        <taxon>Bacillati</taxon>
        <taxon>Bacillota</taxon>
        <taxon>Erysipelotrichia</taxon>
        <taxon>Erysipelotrichales</taxon>
        <taxon>Erysipelotrichaceae</taxon>
        <taxon>Faecalitalea</taxon>
    </lineage>
</organism>
<keyword evidence="5 7" id="KW-1133">Transmembrane helix</keyword>
<dbReference type="RefSeq" id="WP_195191573.1">
    <property type="nucleotide sequence ID" value="NZ_JADMUL010000026.1"/>
</dbReference>
<dbReference type="GO" id="GO:0004713">
    <property type="term" value="F:protein tyrosine kinase activity"/>
    <property type="evidence" value="ECO:0007669"/>
    <property type="project" value="TreeGrafter"/>
</dbReference>
<evidence type="ECO:0000259" key="8">
    <source>
        <dbReference type="Pfam" id="PF02706"/>
    </source>
</evidence>
<feature type="transmembrane region" description="Helical" evidence="7">
    <location>
        <begin position="183"/>
        <end position="203"/>
    </location>
</feature>
<comment type="similarity">
    <text evidence="2">Belongs to the CpsC/CapA family.</text>
</comment>
<keyword evidence="4 7" id="KW-0812">Transmembrane</keyword>
<sequence length="244" mass="26817">MASDKVTRENDEIEIDLRAFFLKLKTKWLTCILGLLLGAVLALGYSIFLVNPEYQSTAMVYLRGNGSSSISIQDLQVGTQLTKDYEIIFKSRPVLESTIDELNLDMSTKELSNLISITNTEDTRILSITATADTPELAKDIANSIMDNGVQKVSEIDAQQPYVVETAIENAARVGMSRSRMTILGAVAGLVITLGYIFLRFVLSDNITSADDLENTLNVPVLAVVLDDPQMDFKKMAKNNKKGA</sequence>
<dbReference type="Proteomes" id="UP001220658">
    <property type="component" value="Unassembled WGS sequence"/>
</dbReference>
<evidence type="ECO:0000256" key="7">
    <source>
        <dbReference type="SAM" id="Phobius"/>
    </source>
</evidence>
<feature type="domain" description="Polysaccharide chain length determinant N-terminal" evidence="8">
    <location>
        <begin position="14"/>
        <end position="102"/>
    </location>
</feature>
<evidence type="ECO:0000256" key="5">
    <source>
        <dbReference type="ARBA" id="ARBA00022989"/>
    </source>
</evidence>
<evidence type="ECO:0000313" key="9">
    <source>
        <dbReference type="EMBL" id="MDC0828848.1"/>
    </source>
</evidence>
<dbReference type="EMBL" id="JAQNCK010000026">
    <property type="protein sequence ID" value="MDC0828848.1"/>
    <property type="molecule type" value="Genomic_DNA"/>
</dbReference>
<evidence type="ECO:0000313" key="10">
    <source>
        <dbReference type="Proteomes" id="UP001220658"/>
    </source>
</evidence>
<accession>A0AAW6FUZ3</accession>
<dbReference type="AlphaFoldDB" id="A0AAW6FUZ3"/>
<dbReference type="InterPro" id="IPR050445">
    <property type="entry name" value="Bact_polysacc_biosynth/exp"/>
</dbReference>
<feature type="transmembrane region" description="Helical" evidence="7">
    <location>
        <begin position="27"/>
        <end position="50"/>
    </location>
</feature>
<name>A0AAW6FUZ3_9FIRM</name>
<dbReference type="PANTHER" id="PTHR32309:SF13">
    <property type="entry name" value="FERRIC ENTEROBACTIN TRANSPORT PROTEIN FEPE"/>
    <property type="match status" value="1"/>
</dbReference>
<comment type="subcellular location">
    <subcellularLocation>
        <location evidence="1">Cell membrane</location>
        <topology evidence="1">Multi-pass membrane protein</topology>
    </subcellularLocation>
</comment>
<evidence type="ECO:0000256" key="2">
    <source>
        <dbReference type="ARBA" id="ARBA00006683"/>
    </source>
</evidence>
<reference evidence="9" key="1">
    <citation type="submission" date="2023-01" db="EMBL/GenBank/DDBJ databases">
        <title>Human gut microbiome strain richness.</title>
        <authorList>
            <person name="Chen-Liaw A."/>
        </authorList>
    </citation>
    <scope>NUCLEOTIDE SEQUENCE</scope>
    <source>
        <strain evidence="9">D55st1_G4_D55t1_190419</strain>
    </source>
</reference>
<gene>
    <name evidence="9" type="ORF">POG00_09015</name>
</gene>
<dbReference type="PANTHER" id="PTHR32309">
    <property type="entry name" value="TYROSINE-PROTEIN KINASE"/>
    <property type="match status" value="1"/>
</dbReference>
<comment type="caution">
    <text evidence="9">The sequence shown here is derived from an EMBL/GenBank/DDBJ whole genome shotgun (WGS) entry which is preliminary data.</text>
</comment>
<dbReference type="Pfam" id="PF02706">
    <property type="entry name" value="Wzz"/>
    <property type="match status" value="1"/>
</dbReference>
<evidence type="ECO:0000256" key="6">
    <source>
        <dbReference type="ARBA" id="ARBA00023136"/>
    </source>
</evidence>
<dbReference type="GO" id="GO:0005886">
    <property type="term" value="C:plasma membrane"/>
    <property type="evidence" value="ECO:0007669"/>
    <property type="project" value="UniProtKB-SubCell"/>
</dbReference>
<proteinExistence type="inferred from homology"/>
<evidence type="ECO:0000256" key="4">
    <source>
        <dbReference type="ARBA" id="ARBA00022692"/>
    </source>
</evidence>